<organism evidence="5 6">
    <name type="scientific">Natrinema salsiterrestre</name>
    <dbReference type="NCBI Taxonomy" id="2950540"/>
    <lineage>
        <taxon>Archaea</taxon>
        <taxon>Methanobacteriati</taxon>
        <taxon>Methanobacteriota</taxon>
        <taxon>Stenosarchaea group</taxon>
        <taxon>Halobacteria</taxon>
        <taxon>Halobacteriales</taxon>
        <taxon>Natrialbaceae</taxon>
        <taxon>Natrinema</taxon>
    </lineage>
</organism>
<dbReference type="InterPro" id="IPR036388">
    <property type="entry name" value="WH-like_DNA-bd_sf"/>
</dbReference>
<dbReference type="AlphaFoldDB" id="A0A9Q4PZD5"/>
<dbReference type="Gene3D" id="1.10.10.10">
    <property type="entry name" value="Winged helix-like DNA-binding domain superfamily/Winged helix DNA-binding domain"/>
    <property type="match status" value="1"/>
</dbReference>
<evidence type="ECO:0000313" key="6">
    <source>
        <dbReference type="Proteomes" id="UP001154061"/>
    </source>
</evidence>
<reference evidence="5" key="1">
    <citation type="submission" date="2022-06" db="EMBL/GenBank/DDBJ databases">
        <title>Natrinema sp. a new haloarchaeum isolate from saline soil.</title>
        <authorList>
            <person name="Strakova D."/>
            <person name="Galisteo C."/>
            <person name="Sanchez-Porro C."/>
            <person name="Ventosa A."/>
        </authorList>
    </citation>
    <scope>NUCLEOTIDE SEQUENCE</scope>
    <source>
        <strain evidence="5">S1CR25-10</strain>
    </source>
</reference>
<keyword evidence="6" id="KW-1185">Reference proteome</keyword>
<feature type="domain" description="Bacterioopsin transcriptional activator GAF and HTH associated" evidence="4">
    <location>
        <begin position="13"/>
        <end position="154"/>
    </location>
</feature>
<dbReference type="EMBL" id="JAMQOT010000001">
    <property type="protein sequence ID" value="MDF9744014.1"/>
    <property type="molecule type" value="Genomic_DNA"/>
</dbReference>
<name>A0A9Q4PZD5_9EURY</name>
<dbReference type="InterPro" id="IPR007050">
    <property type="entry name" value="HTH_bacterioopsin"/>
</dbReference>
<evidence type="ECO:0000259" key="3">
    <source>
        <dbReference type="Pfam" id="PF04967"/>
    </source>
</evidence>
<dbReference type="InterPro" id="IPR031803">
    <property type="entry name" value="BAT_GAF/HTH-assoc"/>
</dbReference>
<dbReference type="Proteomes" id="UP001154061">
    <property type="component" value="Unassembled WGS sequence"/>
</dbReference>
<accession>A0A9Q4PZD5</accession>
<gene>
    <name evidence="5" type="ORF">NDI89_00290</name>
</gene>
<feature type="domain" description="HTH bat-type" evidence="3">
    <location>
        <begin position="173"/>
        <end position="224"/>
    </location>
</feature>
<evidence type="ECO:0000259" key="4">
    <source>
        <dbReference type="Pfam" id="PF15915"/>
    </source>
</evidence>
<dbReference type="PANTHER" id="PTHR34236">
    <property type="entry name" value="DIMETHYL SULFOXIDE REDUCTASE TRANSCRIPTIONAL ACTIVATOR"/>
    <property type="match status" value="1"/>
</dbReference>
<dbReference type="RefSeq" id="WP_277519463.1">
    <property type="nucleotide sequence ID" value="NZ_JAMQOT010000001.1"/>
</dbReference>
<evidence type="ECO:0000313" key="5">
    <source>
        <dbReference type="EMBL" id="MDF9744014.1"/>
    </source>
</evidence>
<dbReference type="Pfam" id="PF04967">
    <property type="entry name" value="HTH_10"/>
    <property type="match status" value="1"/>
</dbReference>
<protein>
    <submittedName>
        <fullName evidence="5">Helix-turn-helix domain-containing protein</fullName>
    </submittedName>
</protein>
<evidence type="ECO:0000256" key="2">
    <source>
        <dbReference type="ARBA" id="ARBA00023163"/>
    </source>
</evidence>
<dbReference type="Pfam" id="PF15915">
    <property type="entry name" value="BAT"/>
    <property type="match status" value="1"/>
</dbReference>
<keyword evidence="2" id="KW-0804">Transcription</keyword>
<proteinExistence type="predicted"/>
<evidence type="ECO:0000256" key="1">
    <source>
        <dbReference type="ARBA" id="ARBA00023015"/>
    </source>
</evidence>
<sequence length="237" mass="26218">MTDTQRGERSASVREIEFEISESAYPFVSASNRLDCRIDLAEMLPRGDGEYAEFFTVTDGEPERIADIARTHESVDTRLLSGGESGAFLEFRVSEACPAVTLAELGALPQVVRAEGGTGRIVAEVPSQCDAVAITDSFIDRVPEADFTAKREINSLTTPFSQTGFRRELRARLTERQREVLEAALEAGYYEWPRDCSGEAVAAELGITSPTFSEHIHAAERKLLTMVFEESRSRDET</sequence>
<dbReference type="PANTHER" id="PTHR34236:SF1">
    <property type="entry name" value="DIMETHYL SULFOXIDE REDUCTASE TRANSCRIPTIONAL ACTIVATOR"/>
    <property type="match status" value="1"/>
</dbReference>
<comment type="caution">
    <text evidence="5">The sequence shown here is derived from an EMBL/GenBank/DDBJ whole genome shotgun (WGS) entry which is preliminary data.</text>
</comment>
<keyword evidence="1" id="KW-0805">Transcription regulation</keyword>